<dbReference type="RefSeq" id="XP_066927767.1">
    <property type="nucleotide sequence ID" value="XM_067071666.1"/>
</dbReference>
<accession>A0A7M5VAC6</accession>
<feature type="chain" id="PRO_5029646760" description="ShKT domain-containing protein" evidence="2">
    <location>
        <begin position="22"/>
        <end position="139"/>
    </location>
</feature>
<evidence type="ECO:0000313" key="5">
    <source>
        <dbReference type="Proteomes" id="UP000594262"/>
    </source>
</evidence>
<organism evidence="4 5">
    <name type="scientific">Clytia hemisphaerica</name>
    <dbReference type="NCBI Taxonomy" id="252671"/>
    <lineage>
        <taxon>Eukaryota</taxon>
        <taxon>Metazoa</taxon>
        <taxon>Cnidaria</taxon>
        <taxon>Hydrozoa</taxon>
        <taxon>Hydroidolina</taxon>
        <taxon>Leptothecata</taxon>
        <taxon>Obeliida</taxon>
        <taxon>Clytiidae</taxon>
        <taxon>Clytia</taxon>
    </lineage>
</organism>
<reference evidence="4" key="1">
    <citation type="submission" date="2021-01" db="UniProtKB">
        <authorList>
            <consortium name="EnsemblMetazoa"/>
        </authorList>
    </citation>
    <scope>IDENTIFICATION</scope>
</reference>
<feature type="domain" description="ShKT" evidence="3">
    <location>
        <begin position="69"/>
        <end position="106"/>
    </location>
</feature>
<dbReference type="GeneID" id="136815219"/>
<dbReference type="EnsemblMetazoa" id="CLYHEMT012650.1">
    <property type="protein sequence ID" value="CLYHEMP012650.1"/>
    <property type="gene ID" value="CLYHEMG012650"/>
</dbReference>
<sequence>MESSLALLMASFGLLYATVKCDLSKTDWFHNRLEEPNCYEADQVKCETSLYWQALCQVCKDCYNVCPECRDQLVYCKQMAAFTKEQQCNDPDSDVYHKCPNTCGRCKCKRSVMDIHHNWQCQQHFKRVAKKSRALHDEL</sequence>
<dbReference type="PROSITE" id="PS00198">
    <property type="entry name" value="4FE4S_FER_1"/>
    <property type="match status" value="1"/>
</dbReference>
<protein>
    <recommendedName>
        <fullName evidence="3">ShKT domain-containing protein</fullName>
    </recommendedName>
</protein>
<name>A0A7M5VAC6_9CNID</name>
<evidence type="ECO:0000259" key="3">
    <source>
        <dbReference type="PROSITE" id="PS51670"/>
    </source>
</evidence>
<dbReference type="InterPro" id="IPR003582">
    <property type="entry name" value="ShKT_dom"/>
</dbReference>
<dbReference type="Proteomes" id="UP000594262">
    <property type="component" value="Unplaced"/>
</dbReference>
<keyword evidence="5" id="KW-1185">Reference proteome</keyword>
<evidence type="ECO:0000256" key="2">
    <source>
        <dbReference type="SAM" id="SignalP"/>
    </source>
</evidence>
<dbReference type="AlphaFoldDB" id="A0A7M5VAC6"/>
<evidence type="ECO:0000256" key="1">
    <source>
        <dbReference type="PROSITE-ProRule" id="PRU01005"/>
    </source>
</evidence>
<keyword evidence="2" id="KW-0732">Signal</keyword>
<feature type="signal peptide" evidence="2">
    <location>
        <begin position="1"/>
        <end position="21"/>
    </location>
</feature>
<dbReference type="InterPro" id="IPR017900">
    <property type="entry name" value="4Fe4S_Fe_S_CS"/>
</dbReference>
<dbReference type="PROSITE" id="PS51670">
    <property type="entry name" value="SHKT"/>
    <property type="match status" value="1"/>
</dbReference>
<proteinExistence type="predicted"/>
<comment type="caution">
    <text evidence="1">Lacks conserved residue(s) required for the propagation of feature annotation.</text>
</comment>
<evidence type="ECO:0000313" key="4">
    <source>
        <dbReference type="EnsemblMetazoa" id="CLYHEMP012650.1"/>
    </source>
</evidence>